<dbReference type="RefSeq" id="WP_093658014.1">
    <property type="nucleotide sequence ID" value="NZ_FNHI01000016.1"/>
</dbReference>
<organism evidence="1 2">
    <name type="scientific">Streptomyces wuyuanensis</name>
    <dbReference type="NCBI Taxonomy" id="1196353"/>
    <lineage>
        <taxon>Bacteria</taxon>
        <taxon>Bacillati</taxon>
        <taxon>Actinomycetota</taxon>
        <taxon>Actinomycetes</taxon>
        <taxon>Kitasatosporales</taxon>
        <taxon>Streptomycetaceae</taxon>
        <taxon>Streptomyces</taxon>
    </lineage>
</organism>
<dbReference type="EMBL" id="FNHI01000016">
    <property type="protein sequence ID" value="SDM98544.1"/>
    <property type="molecule type" value="Genomic_DNA"/>
</dbReference>
<evidence type="ECO:0000313" key="2">
    <source>
        <dbReference type="Proteomes" id="UP000199063"/>
    </source>
</evidence>
<protein>
    <submittedName>
        <fullName evidence="1">Uncharacterized protein</fullName>
    </submittedName>
</protein>
<dbReference type="Proteomes" id="UP000199063">
    <property type="component" value="Unassembled WGS sequence"/>
</dbReference>
<name>A0A1G9XP53_9ACTN</name>
<dbReference type="GeneID" id="40831963"/>
<proteinExistence type="predicted"/>
<evidence type="ECO:0000313" key="1">
    <source>
        <dbReference type="EMBL" id="SDM98544.1"/>
    </source>
</evidence>
<sequence>MRLLDELILERGSAPHRKTGTTCGGTPSTGTATGWELRLPGRPVLTVHDTRWNNGERDLVLYKPHVVPEIPAALSNLHNRLRSGIEAGTGGGRLRIMAWATWVDRERPRIKKSFTTAALAAAYGLDGLRSLTAREGVTLEPRDRRPDVGVVDLDDPQDELSFQHAVFFPADDEQTPAEAFVHLKVLPVLRHIGWLPRQS</sequence>
<dbReference type="AlphaFoldDB" id="A0A1G9XP53"/>
<gene>
    <name evidence="1" type="ORF">SAMN05444921_116133</name>
</gene>
<keyword evidence="2" id="KW-1185">Reference proteome</keyword>
<accession>A0A1G9XP53</accession>
<dbReference type="OrthoDB" id="4179566at2"/>
<reference evidence="2" key="1">
    <citation type="submission" date="2016-10" db="EMBL/GenBank/DDBJ databases">
        <authorList>
            <person name="Varghese N."/>
            <person name="Submissions S."/>
        </authorList>
    </citation>
    <scope>NUCLEOTIDE SEQUENCE [LARGE SCALE GENOMIC DNA]</scope>
    <source>
        <strain evidence="2">CGMCC 4.7042</strain>
    </source>
</reference>